<dbReference type="EMBL" id="KV122249">
    <property type="protein sequence ID" value="KZT76430.1"/>
    <property type="molecule type" value="Genomic_DNA"/>
</dbReference>
<keyword evidence="2" id="KW-0808">Transferase</keyword>
<keyword evidence="3" id="KW-1185">Reference proteome</keyword>
<evidence type="ECO:0000313" key="2">
    <source>
        <dbReference type="EMBL" id="KZT76430.1"/>
    </source>
</evidence>
<protein>
    <submittedName>
        <fullName evidence="2">Putative serine/threonine-protein kinase</fullName>
    </submittedName>
</protein>
<accession>A0A2Z7A0M3</accession>
<keyword evidence="2" id="KW-0418">Kinase</keyword>
<proteinExistence type="predicted"/>
<sequence>MARSSGEERRKCAQNFARGGEQRSPKAAHGGALPALASRDYLARIVSTSRATSAIGRAAALPNHATICVRSPCLGRDEARDVPALMRDGRASVGRLLRDKRASSVRGGFRRGAAASGGSGRSMCGDFSAVLI</sequence>
<organism evidence="2 3">
    <name type="scientific">Dorcoceras hygrometricum</name>
    <dbReference type="NCBI Taxonomy" id="472368"/>
    <lineage>
        <taxon>Eukaryota</taxon>
        <taxon>Viridiplantae</taxon>
        <taxon>Streptophyta</taxon>
        <taxon>Embryophyta</taxon>
        <taxon>Tracheophyta</taxon>
        <taxon>Spermatophyta</taxon>
        <taxon>Magnoliopsida</taxon>
        <taxon>eudicotyledons</taxon>
        <taxon>Gunneridae</taxon>
        <taxon>Pentapetalae</taxon>
        <taxon>asterids</taxon>
        <taxon>lamiids</taxon>
        <taxon>Lamiales</taxon>
        <taxon>Gesneriaceae</taxon>
        <taxon>Didymocarpoideae</taxon>
        <taxon>Trichosporeae</taxon>
        <taxon>Loxocarpinae</taxon>
        <taxon>Dorcoceras</taxon>
    </lineage>
</organism>
<dbReference type="GO" id="GO:0016301">
    <property type="term" value="F:kinase activity"/>
    <property type="evidence" value="ECO:0007669"/>
    <property type="project" value="UniProtKB-KW"/>
</dbReference>
<feature type="region of interest" description="Disordered" evidence="1">
    <location>
        <begin position="1"/>
        <end position="31"/>
    </location>
</feature>
<reference evidence="2 3" key="1">
    <citation type="journal article" date="2015" name="Proc. Natl. Acad. Sci. U.S.A.">
        <title>The resurrection genome of Boea hygrometrica: A blueprint for survival of dehydration.</title>
        <authorList>
            <person name="Xiao L."/>
            <person name="Yang G."/>
            <person name="Zhang L."/>
            <person name="Yang X."/>
            <person name="Zhao S."/>
            <person name="Ji Z."/>
            <person name="Zhou Q."/>
            <person name="Hu M."/>
            <person name="Wang Y."/>
            <person name="Chen M."/>
            <person name="Xu Y."/>
            <person name="Jin H."/>
            <person name="Xiao X."/>
            <person name="Hu G."/>
            <person name="Bao F."/>
            <person name="Hu Y."/>
            <person name="Wan P."/>
            <person name="Li L."/>
            <person name="Deng X."/>
            <person name="Kuang T."/>
            <person name="Xiang C."/>
            <person name="Zhu J.K."/>
            <person name="Oliver M.J."/>
            <person name="He Y."/>
        </authorList>
    </citation>
    <scope>NUCLEOTIDE SEQUENCE [LARGE SCALE GENOMIC DNA]</scope>
    <source>
        <strain evidence="3">cv. XS01</strain>
    </source>
</reference>
<dbReference type="Proteomes" id="UP000250235">
    <property type="component" value="Unassembled WGS sequence"/>
</dbReference>
<evidence type="ECO:0000313" key="3">
    <source>
        <dbReference type="Proteomes" id="UP000250235"/>
    </source>
</evidence>
<dbReference type="AlphaFoldDB" id="A0A2Z7A0M3"/>
<gene>
    <name evidence="2" type="ORF">F511_46545</name>
</gene>
<name>A0A2Z7A0M3_9LAMI</name>
<feature type="compositionally biased region" description="Basic and acidic residues" evidence="1">
    <location>
        <begin position="1"/>
        <end position="11"/>
    </location>
</feature>
<evidence type="ECO:0000256" key="1">
    <source>
        <dbReference type="SAM" id="MobiDB-lite"/>
    </source>
</evidence>